<dbReference type="Proteomes" id="UP000001868">
    <property type="component" value="Chromosome"/>
</dbReference>
<feature type="domain" description="3-keto-alpha-glucoside-1,2-lyase/3-keto-2-hydroxy-glucal hydratase" evidence="2">
    <location>
        <begin position="34"/>
        <end position="225"/>
    </location>
</feature>
<feature type="chain" id="PRO_5002825368" description="3-keto-alpha-glucoside-1,2-lyase/3-keto-2-hydroxy-glucal hydratase domain-containing protein" evidence="1">
    <location>
        <begin position="22"/>
        <end position="228"/>
    </location>
</feature>
<dbReference type="EMBL" id="CP000747">
    <property type="protein sequence ID" value="ACG78570.1"/>
    <property type="molecule type" value="Genomic_DNA"/>
</dbReference>
<proteinExistence type="predicted"/>
<keyword evidence="1" id="KW-0732">Signal</keyword>
<evidence type="ECO:0000259" key="2">
    <source>
        <dbReference type="Pfam" id="PF06439"/>
    </source>
</evidence>
<dbReference type="AlphaFoldDB" id="B4REP4"/>
<dbReference type="Gene3D" id="2.60.120.560">
    <property type="entry name" value="Exo-inulinase, domain 1"/>
    <property type="match status" value="1"/>
</dbReference>
<sequence length="228" mass="24734">MRAAVLGLAMAIAMVGQAASAADNTLTAAEKAAGWRLLFDGRSLEGWRGFKTPEPDAGWTVTDGMLGPDPKTSRDIMTKETFGDFELAFDWKVGPKGNSGVMFRVTEAGTQTYQSGPEYQIVDNARGEPVVEQAGALYGLYAPTTDATRPVGEFNHSRLVLRGGKGEHWLNGVKVAEYDLDSDAFRAKVAATKFRAWPQFAAAKSGHIAIQNHGDPVFFRNIKIRPLD</sequence>
<feature type="signal peptide" evidence="1">
    <location>
        <begin position="1"/>
        <end position="21"/>
    </location>
</feature>
<reference evidence="3 4" key="1">
    <citation type="journal article" date="2008" name="BMC Genomics">
        <title>Complete genome of Phenylobacterium zucineum - a novel facultative intracellular bacterium isolated from human erythroleukemia cell line K562.</title>
        <authorList>
            <person name="Luo Y."/>
            <person name="Xu X."/>
            <person name="Ding Z."/>
            <person name="Liu Z."/>
            <person name="Zhang B."/>
            <person name="Yan Z."/>
            <person name="Sun J."/>
            <person name="Hu S."/>
            <person name="Hu X."/>
        </authorList>
    </citation>
    <scope>NUCLEOTIDE SEQUENCE [LARGE SCALE GENOMIC DNA]</scope>
    <source>
        <strain evidence="3 4">HLK1</strain>
    </source>
</reference>
<dbReference type="KEGG" id="pzu:PHZ_c2159"/>
<name>B4REP4_PHEZH</name>
<organism evidence="3 4">
    <name type="scientific">Phenylobacterium zucineum (strain HLK1)</name>
    <dbReference type="NCBI Taxonomy" id="450851"/>
    <lineage>
        <taxon>Bacteria</taxon>
        <taxon>Pseudomonadati</taxon>
        <taxon>Pseudomonadota</taxon>
        <taxon>Alphaproteobacteria</taxon>
        <taxon>Caulobacterales</taxon>
        <taxon>Caulobacteraceae</taxon>
        <taxon>Phenylobacterium</taxon>
    </lineage>
</organism>
<dbReference type="InterPro" id="IPR010496">
    <property type="entry name" value="AL/BT2_dom"/>
</dbReference>
<dbReference type="STRING" id="450851.PHZ_c2159"/>
<evidence type="ECO:0000313" key="3">
    <source>
        <dbReference type="EMBL" id="ACG78570.1"/>
    </source>
</evidence>
<dbReference type="eggNOG" id="COG2133">
    <property type="taxonomic scope" value="Bacteria"/>
</dbReference>
<gene>
    <name evidence="3" type="ordered locus">PHZ_c2159</name>
</gene>
<dbReference type="OrthoDB" id="176168at2"/>
<evidence type="ECO:0000256" key="1">
    <source>
        <dbReference type="SAM" id="SignalP"/>
    </source>
</evidence>
<accession>B4REP4</accession>
<dbReference type="RefSeq" id="WP_012522712.1">
    <property type="nucleotide sequence ID" value="NC_011144.1"/>
</dbReference>
<protein>
    <recommendedName>
        <fullName evidence="2">3-keto-alpha-glucoside-1,2-lyase/3-keto-2-hydroxy-glucal hydratase domain-containing protein</fullName>
    </recommendedName>
</protein>
<dbReference type="HOGENOM" id="CLU_073042_0_0_5"/>
<keyword evidence="4" id="KW-1185">Reference proteome</keyword>
<evidence type="ECO:0000313" key="4">
    <source>
        <dbReference type="Proteomes" id="UP000001868"/>
    </source>
</evidence>
<dbReference type="GO" id="GO:0016787">
    <property type="term" value="F:hydrolase activity"/>
    <property type="evidence" value="ECO:0007669"/>
    <property type="project" value="InterPro"/>
</dbReference>
<dbReference type="Pfam" id="PF06439">
    <property type="entry name" value="3keto-disac_hyd"/>
    <property type="match status" value="1"/>
</dbReference>